<evidence type="ECO:0000259" key="1">
    <source>
        <dbReference type="Pfam" id="PF01402"/>
    </source>
</evidence>
<evidence type="ECO:0000313" key="3">
    <source>
        <dbReference type="Proteomes" id="UP000605848"/>
    </source>
</evidence>
<gene>
    <name evidence="2" type="ORF">JKG68_10750</name>
</gene>
<accession>A0A937CZV4</accession>
<name>A0A937CZV4_9HYPH</name>
<dbReference type="GO" id="GO:0006355">
    <property type="term" value="P:regulation of DNA-templated transcription"/>
    <property type="evidence" value="ECO:0007669"/>
    <property type="project" value="InterPro"/>
</dbReference>
<proteinExistence type="predicted"/>
<dbReference type="Proteomes" id="UP000605848">
    <property type="component" value="Unassembled WGS sequence"/>
</dbReference>
<dbReference type="SUPFAM" id="SSF47598">
    <property type="entry name" value="Ribbon-helix-helix"/>
    <property type="match status" value="1"/>
</dbReference>
<dbReference type="CDD" id="cd21631">
    <property type="entry name" value="RHH_CopG_NikR-like"/>
    <property type="match status" value="1"/>
</dbReference>
<organism evidence="2 3">
    <name type="scientific">Microvirga aerilata</name>
    <dbReference type="NCBI Taxonomy" id="670292"/>
    <lineage>
        <taxon>Bacteria</taxon>
        <taxon>Pseudomonadati</taxon>
        <taxon>Pseudomonadota</taxon>
        <taxon>Alphaproteobacteria</taxon>
        <taxon>Hyphomicrobiales</taxon>
        <taxon>Methylobacteriaceae</taxon>
        <taxon>Microvirga</taxon>
    </lineage>
</organism>
<dbReference type="Pfam" id="PF01402">
    <property type="entry name" value="RHH_1"/>
    <property type="match status" value="1"/>
</dbReference>
<protein>
    <submittedName>
        <fullName evidence="2">Ribbon-helix-helix protein, CopG family</fullName>
    </submittedName>
</protein>
<dbReference type="RefSeq" id="WP_202059133.1">
    <property type="nucleotide sequence ID" value="NZ_JAEQMY010000012.1"/>
</dbReference>
<sequence>MINRNGGGQVSRVKVKIRDDLVLALDRVAERAGQSREALIEQVLVSFLAEQQRVQAIVDSWTGDDAGDL</sequence>
<reference evidence="2" key="1">
    <citation type="submission" date="2021-01" db="EMBL/GenBank/DDBJ databases">
        <title>Microvirga sp.</title>
        <authorList>
            <person name="Kim M.K."/>
        </authorList>
    </citation>
    <scope>NUCLEOTIDE SEQUENCE</scope>
    <source>
        <strain evidence="2">5420S-16</strain>
    </source>
</reference>
<keyword evidence="3" id="KW-1185">Reference proteome</keyword>
<dbReference type="EMBL" id="JAEQMY010000012">
    <property type="protein sequence ID" value="MBL0404447.1"/>
    <property type="molecule type" value="Genomic_DNA"/>
</dbReference>
<comment type="caution">
    <text evidence="2">The sequence shown here is derived from an EMBL/GenBank/DDBJ whole genome shotgun (WGS) entry which is preliminary data.</text>
</comment>
<evidence type="ECO:0000313" key="2">
    <source>
        <dbReference type="EMBL" id="MBL0404447.1"/>
    </source>
</evidence>
<dbReference type="AlphaFoldDB" id="A0A937CZV4"/>
<feature type="domain" description="Ribbon-helix-helix protein CopG" evidence="1">
    <location>
        <begin position="12"/>
        <end position="49"/>
    </location>
</feature>
<dbReference type="InterPro" id="IPR010985">
    <property type="entry name" value="Ribbon_hlx_hlx"/>
</dbReference>
<dbReference type="InterPro" id="IPR002145">
    <property type="entry name" value="CopG"/>
</dbReference>